<dbReference type="InParanoid" id="T0R984"/>
<dbReference type="Proteomes" id="UP000030762">
    <property type="component" value="Unassembled WGS sequence"/>
</dbReference>
<dbReference type="GeneID" id="19956803"/>
<accession>T0R984</accession>
<sequence>MSLAASGVQCMEEMQATDTSVLVTRLDCATVYGHQHRLLGNLNCAQVREVLVPSQTQRTSRIDNALFAAGIQFCATALRWYGPRASRTLNEDHKTVCKYSFETQHNGKMAGLLKSTVEALPAYRAMHGDCDVPSDLVTPASQGDEANTFVPWETQVEALEVYRRCIGRFEEMTDVHVVPRNAKIWPRAARGVLLVSIIPWLRSQLYVLDDDICRRVHILEPHTNLPHWSILMSYLNAYRRIHSHCRVPIDYVVSPGKTMKSMGTP</sequence>
<gene>
    <name evidence="1" type="ORF">SDRG_16076</name>
</gene>
<keyword evidence="2" id="KW-1185">Reference proteome</keyword>
<evidence type="ECO:0000313" key="1">
    <source>
        <dbReference type="EMBL" id="EQC26057.1"/>
    </source>
</evidence>
<name>T0R984_SAPDV</name>
<protein>
    <submittedName>
        <fullName evidence="1">Uncharacterized protein</fullName>
    </submittedName>
</protein>
<dbReference type="RefSeq" id="XP_008620494.1">
    <property type="nucleotide sequence ID" value="XM_008622272.1"/>
</dbReference>
<proteinExistence type="predicted"/>
<dbReference type="VEuPathDB" id="FungiDB:SDRG_16076"/>
<dbReference type="AlphaFoldDB" id="T0R984"/>
<dbReference type="OrthoDB" id="66498at2759"/>
<dbReference type="EMBL" id="JH767243">
    <property type="protein sequence ID" value="EQC26057.1"/>
    <property type="molecule type" value="Genomic_DNA"/>
</dbReference>
<evidence type="ECO:0000313" key="2">
    <source>
        <dbReference type="Proteomes" id="UP000030762"/>
    </source>
</evidence>
<organism evidence="1 2">
    <name type="scientific">Saprolegnia diclina (strain VS20)</name>
    <dbReference type="NCBI Taxonomy" id="1156394"/>
    <lineage>
        <taxon>Eukaryota</taxon>
        <taxon>Sar</taxon>
        <taxon>Stramenopiles</taxon>
        <taxon>Oomycota</taxon>
        <taxon>Saprolegniomycetes</taxon>
        <taxon>Saprolegniales</taxon>
        <taxon>Saprolegniaceae</taxon>
        <taxon>Saprolegnia</taxon>
    </lineage>
</organism>
<reference evidence="1 2" key="1">
    <citation type="submission" date="2012-04" db="EMBL/GenBank/DDBJ databases">
        <title>The Genome Sequence of Saprolegnia declina VS20.</title>
        <authorList>
            <consortium name="The Broad Institute Genome Sequencing Platform"/>
            <person name="Russ C."/>
            <person name="Nusbaum C."/>
            <person name="Tyler B."/>
            <person name="van West P."/>
            <person name="Dieguez-Uribeondo J."/>
            <person name="de Bruijn I."/>
            <person name="Tripathy S."/>
            <person name="Jiang R."/>
            <person name="Young S.K."/>
            <person name="Zeng Q."/>
            <person name="Gargeya S."/>
            <person name="Fitzgerald M."/>
            <person name="Haas B."/>
            <person name="Abouelleil A."/>
            <person name="Alvarado L."/>
            <person name="Arachchi H.M."/>
            <person name="Berlin A."/>
            <person name="Chapman S.B."/>
            <person name="Goldberg J."/>
            <person name="Griggs A."/>
            <person name="Gujja S."/>
            <person name="Hansen M."/>
            <person name="Howarth C."/>
            <person name="Imamovic A."/>
            <person name="Larimer J."/>
            <person name="McCowen C."/>
            <person name="Montmayeur A."/>
            <person name="Murphy C."/>
            <person name="Neiman D."/>
            <person name="Pearson M."/>
            <person name="Priest M."/>
            <person name="Roberts A."/>
            <person name="Saif S."/>
            <person name="Shea T."/>
            <person name="Sisk P."/>
            <person name="Sykes S."/>
            <person name="Wortman J."/>
            <person name="Nusbaum C."/>
            <person name="Birren B."/>
        </authorList>
    </citation>
    <scope>NUCLEOTIDE SEQUENCE [LARGE SCALE GENOMIC DNA]</scope>
    <source>
        <strain evidence="1 2">VS20</strain>
    </source>
</reference>